<dbReference type="InParanoid" id="G2QPQ7"/>
<feature type="compositionally biased region" description="Polar residues" evidence="1">
    <location>
        <begin position="412"/>
        <end position="432"/>
    </location>
</feature>
<feature type="region of interest" description="Disordered" evidence="1">
    <location>
        <begin position="410"/>
        <end position="472"/>
    </location>
</feature>
<dbReference type="eggNOG" id="ENOG502R6AM">
    <property type="taxonomic scope" value="Eukaryota"/>
</dbReference>
<evidence type="ECO:0000256" key="1">
    <source>
        <dbReference type="SAM" id="MobiDB-lite"/>
    </source>
</evidence>
<feature type="compositionally biased region" description="Low complexity" evidence="1">
    <location>
        <begin position="859"/>
        <end position="878"/>
    </location>
</feature>
<feature type="compositionally biased region" description="Basic residues" evidence="1">
    <location>
        <begin position="997"/>
        <end position="1011"/>
    </location>
</feature>
<dbReference type="OrthoDB" id="4588146at2759"/>
<name>G2QPQ7_THET4</name>
<feature type="compositionally biased region" description="Basic and acidic residues" evidence="1">
    <location>
        <begin position="231"/>
        <end position="246"/>
    </location>
</feature>
<dbReference type="RefSeq" id="XP_003666815.1">
    <property type="nucleotide sequence ID" value="XM_003666767.1"/>
</dbReference>
<dbReference type="AlphaFoldDB" id="G2QPQ7"/>
<sequence>MPSKPDTPLADQLRADFWAWYHRDMQHLLLYKKTFREWAAFTKSDTSKAKPDHDSIAERLKAAAIDAQVAWAEHHAEFERWKAANPAVGPIIANAHQDTKAIRAAEKQKAERADFVRNDLRGKSEKQQQQELARYDHFTRLMAQSREREMWRTRVEAQIKAQAMIEEQNCIAAAAAAAAAEEERRKAEAEELERQRKEAEAEEQRKLADARAAEEERLLREKPAAAAAQAAEKEKAEEQARREATAQRLADESLLLQMLGFPEVNRSGSLGSNTPHDWNGDLFAGVTTDIAAQQWAQENYMSDKICGDPDNFDHQFQEAFQFADDLLLPSNEPLDFDATFAEQDAVLPTGDLLGIDVPTLMQLDTAPAHQVAHLQFSLGGGSRDVMAQKKDISAERFLPLVQPQIPSVPAAMSSNEAGQPVTTRTQVSAESSTGKKRPSRKRVNPKTQPNATANPKSIPTAMSSEEAQHQLSEPSFGLGQVMALDPFVTSANTHELPSSGQGTFSLNKPATELTPRDDPAAVSPAGHMSHVADTTAPDQMEHKSFRAQEYSGPSSPKIQQQMSQMSQMPAMDLTSHGTAGPIVQKPPQDPSDYTIFMKRPSQASSPASLSSVQMPSAHISAHAAATLSLDNNKRKASVSHGAETPTKRRQTVNRQAAVVPIPQSPPVPVSSQGLQTPARTAQLPAQGLQTPQQQVPIDPALHYGISPPSGGVLFGTSIKAGVCAAIAHIVMEAKLGTVFSQVLLDGPIADFGCPEISGHIKQATKSHLIAVSAAGPEDDRQAFLSGAFKVLQGILHEIEERGSVFGKALLDGPMSGPALMPARKAMSTVYKAVMAEYRSPPRFEGDSVRPTQVQQTPTRMSLARSRISSRSSMGNGSAVAGSPHLPTRPGGPDTFIHGRTTSPQTNGHAASSSPMQPFPMLSAEDGGYPSSNHAYPSPPSLMTGYTVPDCQQPAVSKPAAAQRSSHTHDDVPEPTNYYPQEQQQVLEQQQAGQAPQKSKRASARRKSRARKSSTPAVMPNSQPPTDDNTATTTMSTTATAAAAATGDTTPSPGGQCIPKLYYRFADGAFYMQLQTASGEVTHHRIGAKGTTAAEAALGRFLAEAGARLGGVAECPAGFVFRAWEGVEENLRALERALSS</sequence>
<dbReference type="VEuPathDB" id="FungiDB:MYCTH_2071057"/>
<organism evidence="2 3">
    <name type="scientific">Thermothelomyces thermophilus (strain ATCC 42464 / BCRC 31852 / DSM 1799)</name>
    <name type="common">Sporotrichum thermophile</name>
    <dbReference type="NCBI Taxonomy" id="573729"/>
    <lineage>
        <taxon>Eukaryota</taxon>
        <taxon>Fungi</taxon>
        <taxon>Dikarya</taxon>
        <taxon>Ascomycota</taxon>
        <taxon>Pezizomycotina</taxon>
        <taxon>Sordariomycetes</taxon>
        <taxon>Sordariomycetidae</taxon>
        <taxon>Sordariales</taxon>
        <taxon>Chaetomiaceae</taxon>
        <taxon>Thermothelomyces</taxon>
    </lineage>
</organism>
<evidence type="ECO:0000313" key="3">
    <source>
        <dbReference type="Proteomes" id="UP000007322"/>
    </source>
</evidence>
<feature type="region of interest" description="Disordered" evidence="1">
    <location>
        <begin position="661"/>
        <end position="680"/>
    </location>
</feature>
<feature type="compositionally biased region" description="Polar residues" evidence="1">
    <location>
        <begin position="899"/>
        <end position="915"/>
    </location>
</feature>
<dbReference type="Proteomes" id="UP000007322">
    <property type="component" value="Chromosome 7"/>
</dbReference>
<feature type="compositionally biased region" description="Low complexity" evidence="1">
    <location>
        <begin position="979"/>
        <end position="996"/>
    </location>
</feature>
<accession>G2QPQ7</accession>
<gene>
    <name evidence="2" type="ORF">MYCTH_2071057</name>
</gene>
<feature type="region of interest" description="Disordered" evidence="1">
    <location>
        <begin position="492"/>
        <end position="527"/>
    </location>
</feature>
<feature type="compositionally biased region" description="Basic residues" evidence="1">
    <location>
        <begin position="434"/>
        <end position="444"/>
    </location>
</feature>
<protein>
    <submittedName>
        <fullName evidence="2">Uncharacterized protein</fullName>
    </submittedName>
</protein>
<dbReference type="KEGG" id="mtm:MYCTH_2071057"/>
<keyword evidence="3" id="KW-1185">Reference proteome</keyword>
<evidence type="ECO:0000313" key="2">
    <source>
        <dbReference type="EMBL" id="AEO61570.1"/>
    </source>
</evidence>
<feature type="region of interest" description="Disordered" evidence="1">
    <location>
        <begin position="843"/>
        <end position="1032"/>
    </location>
</feature>
<dbReference type="OMA" id="WSEQHIS"/>
<dbReference type="HOGENOM" id="CLU_266268_0_0_1"/>
<feature type="compositionally biased region" description="Polar residues" evidence="1">
    <location>
        <begin position="849"/>
        <end position="858"/>
    </location>
</feature>
<dbReference type="EMBL" id="CP003008">
    <property type="protein sequence ID" value="AEO61570.1"/>
    <property type="molecule type" value="Genomic_DNA"/>
</dbReference>
<proteinExistence type="predicted"/>
<feature type="compositionally biased region" description="Basic and acidic residues" evidence="1">
    <location>
        <begin position="182"/>
        <end position="223"/>
    </location>
</feature>
<feature type="region of interest" description="Disordered" evidence="1">
    <location>
        <begin position="182"/>
        <end position="246"/>
    </location>
</feature>
<dbReference type="GeneID" id="11507022"/>
<reference evidence="2 3" key="1">
    <citation type="journal article" date="2011" name="Nat. Biotechnol.">
        <title>Comparative genomic analysis of the thermophilic biomass-degrading fungi Myceliophthora thermophila and Thielavia terrestris.</title>
        <authorList>
            <person name="Berka R.M."/>
            <person name="Grigoriev I.V."/>
            <person name="Otillar R."/>
            <person name="Salamov A."/>
            <person name="Grimwood J."/>
            <person name="Reid I."/>
            <person name="Ishmael N."/>
            <person name="John T."/>
            <person name="Darmond C."/>
            <person name="Moisan M.-C."/>
            <person name="Henrissat B."/>
            <person name="Coutinho P.M."/>
            <person name="Lombard V."/>
            <person name="Natvig D.O."/>
            <person name="Lindquist E."/>
            <person name="Schmutz J."/>
            <person name="Lucas S."/>
            <person name="Harris P."/>
            <person name="Powlowski J."/>
            <person name="Bellemare A."/>
            <person name="Taylor D."/>
            <person name="Butler G."/>
            <person name="de Vries R.P."/>
            <person name="Allijn I.E."/>
            <person name="van den Brink J."/>
            <person name="Ushinsky S."/>
            <person name="Storms R."/>
            <person name="Powell A.J."/>
            <person name="Paulsen I.T."/>
            <person name="Elbourne L.D.H."/>
            <person name="Baker S.E."/>
            <person name="Magnuson J."/>
            <person name="LaBoissiere S."/>
            <person name="Clutterbuck A.J."/>
            <person name="Martinez D."/>
            <person name="Wogulis M."/>
            <person name="de Leon A.L."/>
            <person name="Rey M.W."/>
            <person name="Tsang A."/>
        </authorList>
    </citation>
    <scope>NUCLEOTIDE SEQUENCE [LARGE SCALE GENOMIC DNA]</scope>
    <source>
        <strain evidence="3">ATCC 42464 / BCRC 31852 / DSM 1799</strain>
    </source>
</reference>
<feature type="region of interest" description="Disordered" evidence="1">
    <location>
        <begin position="627"/>
        <end position="653"/>
    </location>
</feature>
<feature type="compositionally biased region" description="Polar residues" evidence="1">
    <location>
        <begin position="492"/>
        <end position="508"/>
    </location>
</feature>
<feature type="compositionally biased region" description="Polar residues" evidence="1">
    <location>
        <begin position="445"/>
        <end position="472"/>
    </location>
</feature>